<organism evidence="2 3">
    <name type="scientific">Phanerochaete sordida</name>
    <dbReference type="NCBI Taxonomy" id="48140"/>
    <lineage>
        <taxon>Eukaryota</taxon>
        <taxon>Fungi</taxon>
        <taxon>Dikarya</taxon>
        <taxon>Basidiomycota</taxon>
        <taxon>Agaricomycotina</taxon>
        <taxon>Agaricomycetes</taxon>
        <taxon>Polyporales</taxon>
        <taxon>Phanerochaetaceae</taxon>
        <taxon>Phanerochaete</taxon>
    </lineage>
</organism>
<evidence type="ECO:0000313" key="2">
    <source>
        <dbReference type="EMBL" id="GJE95698.1"/>
    </source>
</evidence>
<sequence length="218" mass="23726">MPPCRPCASHVFARPRGLCAASGALLSCRSTAAGWVWLQESGAAGTATFAAWAPSDASRCLARIASRDDPRGRRRHPWRIALPSDRQQAQTRDLPWHQANGRARLRIRDGNGQKGVPPSLRGPFRGPSGKGRHRDGHEPAKVSISNRVALMSASSRSTRTGRALHTTARGRRACCGRRDARDRDATVRSPSTSCPLLAPLLRARRLGRCSARASEFVR</sequence>
<keyword evidence="3" id="KW-1185">Reference proteome</keyword>
<dbReference type="AlphaFoldDB" id="A0A9P3LI38"/>
<name>A0A9P3LI38_9APHY</name>
<comment type="caution">
    <text evidence="2">The sequence shown here is derived from an EMBL/GenBank/DDBJ whole genome shotgun (WGS) entry which is preliminary data.</text>
</comment>
<reference evidence="2 3" key="1">
    <citation type="submission" date="2021-08" db="EMBL/GenBank/DDBJ databases">
        <title>Draft Genome Sequence of Phanerochaete sordida strain YK-624.</title>
        <authorList>
            <person name="Mori T."/>
            <person name="Dohra H."/>
            <person name="Suzuki T."/>
            <person name="Kawagishi H."/>
            <person name="Hirai H."/>
        </authorList>
    </citation>
    <scope>NUCLEOTIDE SEQUENCE [LARGE SCALE GENOMIC DNA]</scope>
    <source>
        <strain evidence="2 3">YK-624</strain>
    </source>
</reference>
<proteinExistence type="predicted"/>
<dbReference type="Proteomes" id="UP000703269">
    <property type="component" value="Unassembled WGS sequence"/>
</dbReference>
<evidence type="ECO:0000256" key="1">
    <source>
        <dbReference type="SAM" id="MobiDB-lite"/>
    </source>
</evidence>
<gene>
    <name evidence="2" type="ORF">PsYK624_118840</name>
</gene>
<dbReference type="EMBL" id="BPQB01000051">
    <property type="protein sequence ID" value="GJE95698.1"/>
    <property type="molecule type" value="Genomic_DNA"/>
</dbReference>
<dbReference type="PROSITE" id="PS51257">
    <property type="entry name" value="PROKAR_LIPOPROTEIN"/>
    <property type="match status" value="1"/>
</dbReference>
<protein>
    <submittedName>
        <fullName evidence="2">Uncharacterized protein</fullName>
    </submittedName>
</protein>
<accession>A0A9P3LI38</accession>
<feature type="region of interest" description="Disordered" evidence="1">
    <location>
        <begin position="68"/>
        <end position="141"/>
    </location>
</feature>
<evidence type="ECO:0000313" key="3">
    <source>
        <dbReference type="Proteomes" id="UP000703269"/>
    </source>
</evidence>